<keyword evidence="3" id="KW-0238">DNA-binding</keyword>
<evidence type="ECO:0000256" key="4">
    <source>
        <dbReference type="ARBA" id="ARBA00023163"/>
    </source>
</evidence>
<feature type="region of interest" description="Disordered" evidence="6">
    <location>
        <begin position="131"/>
        <end position="151"/>
    </location>
</feature>
<accession>A0A0D9XW92</accession>
<dbReference type="GO" id="GO:0003700">
    <property type="term" value="F:DNA-binding transcription factor activity"/>
    <property type="evidence" value="ECO:0007669"/>
    <property type="project" value="InterPro"/>
</dbReference>
<evidence type="ECO:0000256" key="6">
    <source>
        <dbReference type="SAM" id="MobiDB-lite"/>
    </source>
</evidence>
<dbReference type="GO" id="GO:0005634">
    <property type="term" value="C:nucleus"/>
    <property type="evidence" value="ECO:0007669"/>
    <property type="project" value="UniProtKB-SubCell"/>
</dbReference>
<reference evidence="9" key="2">
    <citation type="submission" date="2013-12" db="EMBL/GenBank/DDBJ databases">
        <authorList>
            <person name="Yu Y."/>
            <person name="Lee S."/>
            <person name="de Baynast K."/>
            <person name="Wissotski M."/>
            <person name="Liu L."/>
            <person name="Talag J."/>
            <person name="Goicoechea J."/>
            <person name="Angelova A."/>
            <person name="Jetty R."/>
            <person name="Kudrna D."/>
            <person name="Golser W."/>
            <person name="Rivera L."/>
            <person name="Zhang J."/>
            <person name="Wing R."/>
        </authorList>
    </citation>
    <scope>NUCLEOTIDE SEQUENCE</scope>
</reference>
<dbReference type="Pfam" id="PF03106">
    <property type="entry name" value="WRKY"/>
    <property type="match status" value="1"/>
</dbReference>
<dbReference type="AlphaFoldDB" id="A0A0D9XW92"/>
<sequence>MAAGAAVGHHSSVVCVATSAFGEEHHQAEAGDQVASVKEVAQVYELIKTHQPLLLLHQNSQHLAYSLLTKAMRALNVALSVMKHLPAPAAAAADQMNPVASMIKVKAEATTPANGSATPEADVADNHVVGKATKRSGAKRRRTTNGEDKPSWFQLTTAAPHEDGYQWRKYGEKKIQGTHFTSNDHTCNSSCTTRITDQNNLGLPLANNSQLGCPEDDAVCSKMIKQEPQAAPWLPPPPLPTISNNPDETLALHLCQEMLPGTKIYCTYELDHHQMMQQMETTVVEEALGLEADLDYPYFIDPQLLLLYEDLMNC</sequence>
<keyword evidence="5" id="KW-0539">Nucleus</keyword>
<dbReference type="Proteomes" id="UP000032180">
    <property type="component" value="Chromosome 12"/>
</dbReference>
<dbReference type="Gene3D" id="2.20.25.80">
    <property type="entry name" value="WRKY domain"/>
    <property type="match status" value="1"/>
</dbReference>
<dbReference type="EnsemblPlants" id="LPERR12G00990.1">
    <property type="protein sequence ID" value="LPERR12G00990.1"/>
    <property type="gene ID" value="LPERR12G00990"/>
</dbReference>
<reference evidence="8 9" key="1">
    <citation type="submission" date="2012-08" db="EMBL/GenBank/DDBJ databases">
        <title>Oryza genome evolution.</title>
        <authorList>
            <person name="Wing R.A."/>
        </authorList>
    </citation>
    <scope>NUCLEOTIDE SEQUENCE</scope>
</reference>
<dbReference type="HOGENOM" id="CLU_044923_0_0_1"/>
<proteinExistence type="predicted"/>
<evidence type="ECO:0000256" key="2">
    <source>
        <dbReference type="ARBA" id="ARBA00023015"/>
    </source>
</evidence>
<reference evidence="8" key="3">
    <citation type="submission" date="2015-04" db="UniProtKB">
        <authorList>
            <consortium name="EnsemblPlants"/>
        </authorList>
    </citation>
    <scope>IDENTIFICATION</scope>
</reference>
<evidence type="ECO:0000313" key="9">
    <source>
        <dbReference type="Proteomes" id="UP000032180"/>
    </source>
</evidence>
<dbReference type="SUPFAM" id="SSF118290">
    <property type="entry name" value="WRKY DNA-binding domain"/>
    <property type="match status" value="1"/>
</dbReference>
<dbReference type="SMART" id="SM00774">
    <property type="entry name" value="WRKY"/>
    <property type="match status" value="1"/>
</dbReference>
<evidence type="ECO:0000256" key="5">
    <source>
        <dbReference type="ARBA" id="ARBA00023242"/>
    </source>
</evidence>
<evidence type="ECO:0000256" key="3">
    <source>
        <dbReference type="ARBA" id="ARBA00023125"/>
    </source>
</evidence>
<dbReference type="Gramene" id="LPERR12G00990.1">
    <property type="protein sequence ID" value="LPERR12G00990.1"/>
    <property type="gene ID" value="LPERR12G00990"/>
</dbReference>
<feature type="compositionally biased region" description="Basic residues" evidence="6">
    <location>
        <begin position="132"/>
        <end position="143"/>
    </location>
</feature>
<keyword evidence="4" id="KW-0804">Transcription</keyword>
<protein>
    <recommendedName>
        <fullName evidence="7">WRKY domain-containing protein</fullName>
    </recommendedName>
</protein>
<dbReference type="InterPro" id="IPR036576">
    <property type="entry name" value="WRKY_dom_sf"/>
</dbReference>
<evidence type="ECO:0000313" key="8">
    <source>
        <dbReference type="EnsemblPlants" id="LPERR12G00990.1"/>
    </source>
</evidence>
<keyword evidence="2" id="KW-0805">Transcription regulation</keyword>
<keyword evidence="9" id="KW-1185">Reference proteome</keyword>
<name>A0A0D9XW92_9ORYZ</name>
<dbReference type="GO" id="GO:0043565">
    <property type="term" value="F:sequence-specific DNA binding"/>
    <property type="evidence" value="ECO:0007669"/>
    <property type="project" value="InterPro"/>
</dbReference>
<comment type="subcellular location">
    <subcellularLocation>
        <location evidence="1">Nucleus</location>
    </subcellularLocation>
</comment>
<evidence type="ECO:0000256" key="1">
    <source>
        <dbReference type="ARBA" id="ARBA00004123"/>
    </source>
</evidence>
<feature type="domain" description="WRKY" evidence="7">
    <location>
        <begin position="156"/>
        <end position="219"/>
    </location>
</feature>
<dbReference type="PROSITE" id="PS50811">
    <property type="entry name" value="WRKY"/>
    <property type="match status" value="1"/>
</dbReference>
<dbReference type="InterPro" id="IPR003657">
    <property type="entry name" value="WRKY_dom"/>
</dbReference>
<evidence type="ECO:0000259" key="7">
    <source>
        <dbReference type="PROSITE" id="PS50811"/>
    </source>
</evidence>
<organism evidence="8 9">
    <name type="scientific">Leersia perrieri</name>
    <dbReference type="NCBI Taxonomy" id="77586"/>
    <lineage>
        <taxon>Eukaryota</taxon>
        <taxon>Viridiplantae</taxon>
        <taxon>Streptophyta</taxon>
        <taxon>Embryophyta</taxon>
        <taxon>Tracheophyta</taxon>
        <taxon>Spermatophyta</taxon>
        <taxon>Magnoliopsida</taxon>
        <taxon>Liliopsida</taxon>
        <taxon>Poales</taxon>
        <taxon>Poaceae</taxon>
        <taxon>BOP clade</taxon>
        <taxon>Oryzoideae</taxon>
        <taxon>Oryzeae</taxon>
        <taxon>Oryzinae</taxon>
        <taxon>Leersia</taxon>
    </lineage>
</organism>